<protein>
    <recommendedName>
        <fullName evidence="2">Metallo-beta-lactamase domain-containing protein</fullName>
    </recommendedName>
</protein>
<feature type="compositionally biased region" description="Basic and acidic residues" evidence="1">
    <location>
        <begin position="50"/>
        <end position="81"/>
    </location>
</feature>
<dbReference type="Pfam" id="PF00753">
    <property type="entry name" value="Lactamase_B"/>
    <property type="match status" value="1"/>
</dbReference>
<accession>A0A4P2QH43</accession>
<dbReference type="AlphaFoldDB" id="A0A4P2QH43"/>
<dbReference type="SMART" id="SM00849">
    <property type="entry name" value="Lactamase_B"/>
    <property type="match status" value="1"/>
</dbReference>
<dbReference type="Proteomes" id="UP000295497">
    <property type="component" value="Chromosome"/>
</dbReference>
<dbReference type="InterPro" id="IPR052159">
    <property type="entry name" value="Competence_DNA_uptake"/>
</dbReference>
<dbReference type="InterPro" id="IPR036866">
    <property type="entry name" value="RibonucZ/Hydroxyglut_hydro"/>
</dbReference>
<evidence type="ECO:0000256" key="1">
    <source>
        <dbReference type="SAM" id="MobiDB-lite"/>
    </source>
</evidence>
<feature type="compositionally biased region" description="Polar residues" evidence="1">
    <location>
        <begin position="7"/>
        <end position="24"/>
    </location>
</feature>
<reference evidence="3 4" key="1">
    <citation type="submission" date="2015-09" db="EMBL/GenBank/DDBJ databases">
        <title>Sorangium comparison.</title>
        <authorList>
            <person name="Zaburannyi N."/>
            <person name="Bunk B."/>
            <person name="Overmann J."/>
            <person name="Mueller R."/>
        </authorList>
    </citation>
    <scope>NUCLEOTIDE SEQUENCE [LARGE SCALE GENOMIC DNA]</scope>
    <source>
        <strain evidence="3 4">So ce836</strain>
    </source>
</reference>
<name>A0A4P2QH43_SORCE</name>
<dbReference type="PANTHER" id="PTHR30619:SF1">
    <property type="entry name" value="RECOMBINATION PROTEIN 2"/>
    <property type="match status" value="1"/>
</dbReference>
<evidence type="ECO:0000313" key="3">
    <source>
        <dbReference type="EMBL" id="AUX29287.1"/>
    </source>
</evidence>
<feature type="region of interest" description="Disordered" evidence="1">
    <location>
        <begin position="1"/>
        <end position="84"/>
    </location>
</feature>
<dbReference type="PANTHER" id="PTHR30619">
    <property type="entry name" value="DNA INTERNALIZATION/COMPETENCE PROTEIN COMEC/REC2"/>
    <property type="match status" value="1"/>
</dbReference>
<feature type="domain" description="Metallo-beta-lactamase" evidence="2">
    <location>
        <begin position="104"/>
        <end position="305"/>
    </location>
</feature>
<organism evidence="3 4">
    <name type="scientific">Sorangium cellulosum</name>
    <name type="common">Polyangium cellulosum</name>
    <dbReference type="NCBI Taxonomy" id="56"/>
    <lineage>
        <taxon>Bacteria</taxon>
        <taxon>Pseudomonadati</taxon>
        <taxon>Myxococcota</taxon>
        <taxon>Polyangia</taxon>
        <taxon>Polyangiales</taxon>
        <taxon>Polyangiaceae</taxon>
        <taxon>Sorangium</taxon>
    </lineage>
</organism>
<sequence length="590" mass="65552">MEGNYGRRSSITGGTTPSLETNNYAERDAKEEPNLDFRSVTGRSKLRQKRMAERKSQEALEEAKGKEPERTTLERRGKIATEDSSTDTIAVDGDLVLHFIDIGQGNCTFIQCPGGETILVDCGSKSCKELVAPLAREYIKGLLHVNRLDYLVISHPDGDHYNLLAEVLEGVEIKTVLCGGKASSYSGDSGQFLKELLAEFIENEKPFSESPKTDVGKRLIQCAGMDVWIVSANARLADRGEINALETTGALRGTEANTASVVLALRYNQKQVLICADATFSTEAYILFHTEWKDDLKSFALAGGHHGSAQSFSVNFLKAVNPSWVHFSADNRDRFRHPTWEVVKRVLEHCPNVQSTAEFGPHGVVIGPRLNVGLESQKKGQEQLIEMPHRVKAVLERMKAGATMTGKDALTVLLKEWGCNATSPESSKIAESWVNECFIQQQDVSFSSFIDDGSDDDYDSQGENLDVSQTLANDGRNESLDVSQTLANDGRNESLDVSQTLNEFSLNDSRYEDQREPELDTGLVEYWGDRFSELVEEQNRLQDLPLAGDGYYWDWAVVDFNLFTTLTTANLGVYWILTVPYDGDPWTDQA</sequence>
<dbReference type="RefSeq" id="WP_129573473.1">
    <property type="nucleotide sequence ID" value="NZ_CP012672.1"/>
</dbReference>
<dbReference type="Gene3D" id="3.60.15.10">
    <property type="entry name" value="Ribonuclease Z/Hydroxyacylglutathione hydrolase-like"/>
    <property type="match status" value="1"/>
</dbReference>
<dbReference type="SUPFAM" id="SSF56281">
    <property type="entry name" value="Metallo-hydrolase/oxidoreductase"/>
    <property type="match status" value="1"/>
</dbReference>
<evidence type="ECO:0000259" key="2">
    <source>
        <dbReference type="SMART" id="SM00849"/>
    </source>
</evidence>
<proteinExistence type="predicted"/>
<dbReference type="EMBL" id="CP012672">
    <property type="protein sequence ID" value="AUX29287.1"/>
    <property type="molecule type" value="Genomic_DNA"/>
</dbReference>
<dbReference type="InterPro" id="IPR001279">
    <property type="entry name" value="Metallo-B-lactamas"/>
</dbReference>
<gene>
    <name evidence="3" type="ORF">SOCE836_013750</name>
</gene>
<evidence type="ECO:0000313" key="4">
    <source>
        <dbReference type="Proteomes" id="UP000295497"/>
    </source>
</evidence>
<feature type="compositionally biased region" description="Basic and acidic residues" evidence="1">
    <location>
        <begin position="25"/>
        <end position="35"/>
    </location>
</feature>